<name>A0AAE8NCG8_BURCE</name>
<reference evidence="1 2" key="1">
    <citation type="submission" date="2018-06" db="EMBL/GenBank/DDBJ databases">
        <authorList>
            <consortium name="Pathogen Informatics"/>
            <person name="Doyle S."/>
        </authorList>
    </citation>
    <scope>NUCLEOTIDE SEQUENCE [LARGE SCALE GENOMIC DNA]</scope>
    <source>
        <strain evidence="1 2">NCTC10661</strain>
    </source>
</reference>
<protein>
    <submittedName>
        <fullName evidence="1">Uncharacterized protein</fullName>
    </submittedName>
</protein>
<sequence length="128" mass="13832">MPTSDSPIRIAANTSSARPTRDSTTFRFASSVLARVRRSSSTEPSHIATISVTHTHSAPEITDNSVRCALATRNCTLSSQPSTSRWMPSTVSTIAAHTTVDTIFSTIDSHACVWPSRANTRRAKKNST</sequence>
<evidence type="ECO:0000313" key="2">
    <source>
        <dbReference type="Proteomes" id="UP000250416"/>
    </source>
</evidence>
<organism evidence="1 2">
    <name type="scientific">Burkholderia cepacia</name>
    <name type="common">Pseudomonas cepacia</name>
    <dbReference type="NCBI Taxonomy" id="292"/>
    <lineage>
        <taxon>Bacteria</taxon>
        <taxon>Pseudomonadati</taxon>
        <taxon>Pseudomonadota</taxon>
        <taxon>Betaproteobacteria</taxon>
        <taxon>Burkholderiales</taxon>
        <taxon>Burkholderiaceae</taxon>
        <taxon>Burkholderia</taxon>
        <taxon>Burkholderia cepacia complex</taxon>
    </lineage>
</organism>
<gene>
    <name evidence="1" type="ORF">NCTC10661_01976</name>
</gene>
<accession>A0AAE8NCG8</accession>
<dbReference type="EMBL" id="UARD01000008">
    <property type="protein sequence ID" value="SPV17659.1"/>
    <property type="molecule type" value="Genomic_DNA"/>
</dbReference>
<dbReference type="Proteomes" id="UP000250416">
    <property type="component" value="Unassembled WGS sequence"/>
</dbReference>
<comment type="caution">
    <text evidence="1">The sequence shown here is derived from an EMBL/GenBank/DDBJ whole genome shotgun (WGS) entry which is preliminary data.</text>
</comment>
<evidence type="ECO:0000313" key="1">
    <source>
        <dbReference type="EMBL" id="SPV17659.1"/>
    </source>
</evidence>
<proteinExistence type="predicted"/>
<dbReference type="AlphaFoldDB" id="A0AAE8NCG8"/>